<dbReference type="InterPro" id="IPR058648">
    <property type="entry name" value="HH_CzcB-like"/>
</dbReference>
<dbReference type="AlphaFoldDB" id="A0A7Y4IJE4"/>
<feature type="domain" description="CzcB-like alpha-helical hairpin" evidence="6">
    <location>
        <begin position="277"/>
        <end position="334"/>
    </location>
</feature>
<evidence type="ECO:0000256" key="2">
    <source>
        <dbReference type="ARBA" id="ARBA00022448"/>
    </source>
</evidence>
<protein>
    <submittedName>
        <fullName evidence="10">Efflux RND transporter periplasmic adaptor subunit</fullName>
    </submittedName>
</protein>
<dbReference type="Pfam" id="PF25893">
    <property type="entry name" value="HH_CzcB"/>
    <property type="match status" value="1"/>
</dbReference>
<dbReference type="Gene3D" id="1.10.287.470">
    <property type="entry name" value="Helix hairpin bin"/>
    <property type="match status" value="1"/>
</dbReference>
<dbReference type="GO" id="GO:0016020">
    <property type="term" value="C:membrane"/>
    <property type="evidence" value="ECO:0007669"/>
    <property type="project" value="InterPro"/>
</dbReference>
<dbReference type="InterPro" id="IPR006143">
    <property type="entry name" value="RND_pump_MFP"/>
</dbReference>
<dbReference type="InterPro" id="IPR058647">
    <property type="entry name" value="BSH_CzcB-like"/>
</dbReference>
<dbReference type="InterPro" id="IPR058649">
    <property type="entry name" value="CzcB_C"/>
</dbReference>
<evidence type="ECO:0000256" key="3">
    <source>
        <dbReference type="SAM" id="Coils"/>
    </source>
</evidence>
<organism evidence="10 11">
    <name type="scientific">Myxococcus xanthus</name>
    <dbReference type="NCBI Taxonomy" id="34"/>
    <lineage>
        <taxon>Bacteria</taxon>
        <taxon>Pseudomonadati</taxon>
        <taxon>Myxococcota</taxon>
        <taxon>Myxococcia</taxon>
        <taxon>Myxococcales</taxon>
        <taxon>Cystobacterineae</taxon>
        <taxon>Myxococcaceae</taxon>
        <taxon>Myxococcus</taxon>
    </lineage>
</organism>
<feature type="coiled-coil region" evidence="3">
    <location>
        <begin position="280"/>
        <end position="331"/>
    </location>
</feature>
<feature type="signal peptide" evidence="5">
    <location>
        <begin position="1"/>
        <end position="25"/>
    </location>
</feature>
<dbReference type="GO" id="GO:0015679">
    <property type="term" value="P:plasma membrane copper ion transport"/>
    <property type="evidence" value="ECO:0007669"/>
    <property type="project" value="TreeGrafter"/>
</dbReference>
<dbReference type="SUPFAM" id="SSF111369">
    <property type="entry name" value="HlyD-like secretion proteins"/>
    <property type="match status" value="1"/>
</dbReference>
<comment type="similarity">
    <text evidence="1">Belongs to the membrane fusion protein (MFP) (TC 8.A.1) family.</text>
</comment>
<feature type="compositionally biased region" description="Low complexity" evidence="4">
    <location>
        <begin position="28"/>
        <end position="49"/>
    </location>
</feature>
<dbReference type="Pfam" id="PF25973">
    <property type="entry name" value="BSH_CzcB"/>
    <property type="match status" value="1"/>
</dbReference>
<dbReference type="PANTHER" id="PTHR30097:SF4">
    <property type="entry name" value="SLR6042 PROTEIN"/>
    <property type="match status" value="1"/>
</dbReference>
<dbReference type="Gene3D" id="2.40.30.170">
    <property type="match status" value="1"/>
</dbReference>
<dbReference type="InterPro" id="IPR051909">
    <property type="entry name" value="MFP_Cation_Efflux"/>
</dbReference>
<evidence type="ECO:0000259" key="7">
    <source>
        <dbReference type="Pfam" id="PF25954"/>
    </source>
</evidence>
<dbReference type="GO" id="GO:0060003">
    <property type="term" value="P:copper ion export"/>
    <property type="evidence" value="ECO:0007669"/>
    <property type="project" value="TreeGrafter"/>
</dbReference>
<evidence type="ECO:0000259" key="9">
    <source>
        <dbReference type="Pfam" id="PF25975"/>
    </source>
</evidence>
<proteinExistence type="inferred from homology"/>
<evidence type="ECO:0000256" key="5">
    <source>
        <dbReference type="SAM" id="SignalP"/>
    </source>
</evidence>
<gene>
    <name evidence="10" type="ORF">HNV28_18920</name>
</gene>
<keyword evidence="2" id="KW-0813">Transport</keyword>
<evidence type="ECO:0000256" key="1">
    <source>
        <dbReference type="ARBA" id="ARBA00009477"/>
    </source>
</evidence>
<keyword evidence="5" id="KW-0732">Signal</keyword>
<evidence type="ECO:0000259" key="8">
    <source>
        <dbReference type="Pfam" id="PF25973"/>
    </source>
</evidence>
<comment type="caution">
    <text evidence="10">The sequence shown here is derived from an EMBL/GenBank/DDBJ whole genome shotgun (WGS) entry which is preliminary data.</text>
</comment>
<feature type="domain" description="CzcB-like C-terminal circularly permuted SH3-like" evidence="9">
    <location>
        <begin position="465"/>
        <end position="525"/>
    </location>
</feature>
<dbReference type="RefSeq" id="WP_366816751.1">
    <property type="nucleotide sequence ID" value="NZ_JABFNS010000009.1"/>
</dbReference>
<dbReference type="FunFam" id="2.40.30.170:FF:000010">
    <property type="entry name" value="Efflux RND transporter periplasmic adaptor subunit"/>
    <property type="match status" value="1"/>
</dbReference>
<accession>A0A7Y4IJE4</accession>
<evidence type="ECO:0000256" key="4">
    <source>
        <dbReference type="SAM" id="MobiDB-lite"/>
    </source>
</evidence>
<dbReference type="Gene3D" id="2.40.420.20">
    <property type="match status" value="1"/>
</dbReference>
<dbReference type="GO" id="GO:0022857">
    <property type="term" value="F:transmembrane transporter activity"/>
    <property type="evidence" value="ECO:0007669"/>
    <property type="project" value="InterPro"/>
</dbReference>
<dbReference type="Pfam" id="PF25954">
    <property type="entry name" value="Beta-barrel_RND_2"/>
    <property type="match status" value="1"/>
</dbReference>
<feature type="chain" id="PRO_5031051116" evidence="5">
    <location>
        <begin position="26"/>
        <end position="540"/>
    </location>
</feature>
<dbReference type="Proteomes" id="UP000533080">
    <property type="component" value="Unassembled WGS sequence"/>
</dbReference>
<dbReference type="InterPro" id="IPR058792">
    <property type="entry name" value="Beta-barrel_RND_2"/>
</dbReference>
<dbReference type="NCBIfam" id="TIGR01730">
    <property type="entry name" value="RND_mfp"/>
    <property type="match status" value="1"/>
</dbReference>
<keyword evidence="3" id="KW-0175">Coiled coil</keyword>
<reference evidence="10 11" key="1">
    <citation type="submission" date="2020-05" db="EMBL/GenBank/DDBJ databases">
        <authorList>
            <person name="Whitworth D."/>
        </authorList>
    </citation>
    <scope>NUCLEOTIDE SEQUENCE [LARGE SCALE GENOMIC DNA]</scope>
    <source>
        <strain evidence="10 11">AM005</strain>
    </source>
</reference>
<name>A0A7Y4IJE4_MYXXA</name>
<sequence>MKPPRMHLVCAALFFLSLATGCTKAEAPAPDAKAEARTPQTQATTAVATREAKPAPSSPTAAGPKLCQHGVPAELCTQCSPELSEVFKEKGDWCSSHDVPESHCFKCNPSLTFASTQGPEAGEAHATVPQEAWCGEHGVPEAKCTKCKPQLIAKFIEAGDFCREHGFPESVCPYCHPEVVKAAGHTPPVFPPPDMEVKLSSPELEKKAGLQTTRAASQPFAPSLEVVGQLDFNHNRLAQLSARGEALVAKVEVDIGDRVKAGESLVVLTSAGVGESQGKLSAARARLETARAALQREEGLASRGISSRREVEEAQAALAEAQGEYQAATASLNAAGAGTGGSEGRYTLTAPFAGIVVSRTAVVGKTASPDETLIEVADMTTLWAILDVPEEAASQVHPGQPVTLFLDGRGTPLVEAKVSRVAASVDKETRTVRVRVDVANPDGALKAGHYLRARIQTGSEREAVLLPRDAIQEAEGRKLAFVRLGPGVFKPVAVELGAPVGEAVPVFSGLTAGVEVVTTGAFLLKTEILKDSIGAGCVDD</sequence>
<evidence type="ECO:0000259" key="6">
    <source>
        <dbReference type="Pfam" id="PF25893"/>
    </source>
</evidence>
<evidence type="ECO:0000313" key="11">
    <source>
        <dbReference type="Proteomes" id="UP000533080"/>
    </source>
</evidence>
<dbReference type="PANTHER" id="PTHR30097">
    <property type="entry name" value="CATION EFFLUX SYSTEM PROTEIN CUSB"/>
    <property type="match status" value="1"/>
</dbReference>
<dbReference type="EMBL" id="JABFNT010000057">
    <property type="protein sequence ID" value="NOJ80386.1"/>
    <property type="molecule type" value="Genomic_DNA"/>
</dbReference>
<feature type="domain" description="CzcB-like barrel-sandwich hybrid" evidence="8">
    <location>
        <begin position="237"/>
        <end position="378"/>
    </location>
</feature>
<dbReference type="PROSITE" id="PS51257">
    <property type="entry name" value="PROKAR_LIPOPROTEIN"/>
    <property type="match status" value="1"/>
</dbReference>
<dbReference type="GO" id="GO:0030313">
    <property type="term" value="C:cell envelope"/>
    <property type="evidence" value="ECO:0007669"/>
    <property type="project" value="TreeGrafter"/>
</dbReference>
<feature type="domain" description="CusB-like beta-barrel" evidence="7">
    <location>
        <begin position="381"/>
        <end position="457"/>
    </location>
</feature>
<evidence type="ECO:0000313" key="10">
    <source>
        <dbReference type="EMBL" id="NOJ80386.1"/>
    </source>
</evidence>
<dbReference type="Pfam" id="PF25975">
    <property type="entry name" value="CzcB_C"/>
    <property type="match status" value="1"/>
</dbReference>
<feature type="region of interest" description="Disordered" evidence="4">
    <location>
        <begin position="28"/>
        <end position="64"/>
    </location>
</feature>